<evidence type="ECO:0000256" key="5">
    <source>
        <dbReference type="ARBA" id="ARBA00023242"/>
    </source>
</evidence>
<evidence type="ECO:0000256" key="3">
    <source>
        <dbReference type="ARBA" id="ARBA00023015"/>
    </source>
</evidence>
<evidence type="ECO:0000313" key="7">
    <source>
        <dbReference type="Proteomes" id="UP000015104"/>
    </source>
</evidence>
<dbReference type="EMBL" id="CAEY01001890">
    <property type="status" value="NOT_ANNOTATED_CDS"/>
    <property type="molecule type" value="Genomic_DNA"/>
</dbReference>
<evidence type="ECO:0000256" key="4">
    <source>
        <dbReference type="ARBA" id="ARBA00023163"/>
    </source>
</evidence>
<dbReference type="STRING" id="32264.T1K9E8"/>
<dbReference type="GO" id="GO:0006357">
    <property type="term" value="P:regulation of transcription by RNA polymerase II"/>
    <property type="evidence" value="ECO:0007669"/>
    <property type="project" value="TreeGrafter"/>
</dbReference>
<dbReference type="OrthoDB" id="1868004at2759"/>
<keyword evidence="3" id="KW-0805">Transcription regulation</keyword>
<organism evidence="6 7">
    <name type="scientific">Tetranychus urticae</name>
    <name type="common">Two-spotted spider mite</name>
    <dbReference type="NCBI Taxonomy" id="32264"/>
    <lineage>
        <taxon>Eukaryota</taxon>
        <taxon>Metazoa</taxon>
        <taxon>Ecdysozoa</taxon>
        <taxon>Arthropoda</taxon>
        <taxon>Chelicerata</taxon>
        <taxon>Arachnida</taxon>
        <taxon>Acari</taxon>
        <taxon>Acariformes</taxon>
        <taxon>Trombidiformes</taxon>
        <taxon>Prostigmata</taxon>
        <taxon>Eleutherengona</taxon>
        <taxon>Raphignathae</taxon>
        <taxon>Tetranychoidea</taxon>
        <taxon>Tetranychidae</taxon>
        <taxon>Tetranychus</taxon>
    </lineage>
</organism>
<comment type="similarity">
    <text evidence="2">Belongs to the Mediator complex subunit 27 family.</text>
</comment>
<name>T1K9E8_TETUR</name>
<keyword evidence="4" id="KW-0804">Transcription</keyword>
<proteinExistence type="inferred from homology"/>
<evidence type="ECO:0000256" key="1">
    <source>
        <dbReference type="ARBA" id="ARBA00004123"/>
    </source>
</evidence>
<dbReference type="eggNOG" id="ENOG502QS6H">
    <property type="taxonomic scope" value="Eukaryota"/>
</dbReference>
<gene>
    <name evidence="6" type="primary">107361684</name>
</gene>
<dbReference type="Proteomes" id="UP000015104">
    <property type="component" value="Unassembled WGS sequence"/>
</dbReference>
<protein>
    <recommendedName>
        <fullName evidence="8">Mediator of RNA polymerase II transcription subunit 27</fullName>
    </recommendedName>
</protein>
<dbReference type="OMA" id="FHEDCRN"/>
<evidence type="ECO:0008006" key="8">
    <source>
        <dbReference type="Google" id="ProtNLM"/>
    </source>
</evidence>
<evidence type="ECO:0000313" key="6">
    <source>
        <dbReference type="EnsemblMetazoa" id="tetur07g04670.1"/>
    </source>
</evidence>
<dbReference type="GO" id="GO:0016592">
    <property type="term" value="C:mediator complex"/>
    <property type="evidence" value="ECO:0007669"/>
    <property type="project" value="InterPro"/>
</dbReference>
<dbReference type="PANTHER" id="PTHR13130:SF4">
    <property type="entry name" value="MEDIATOR OF RNA POLYMERASE II TRANSCRIPTION SUBUNIT 27"/>
    <property type="match status" value="1"/>
</dbReference>
<dbReference type="Pfam" id="PF11571">
    <property type="entry name" value="Med27"/>
    <property type="match status" value="1"/>
</dbReference>
<evidence type="ECO:0000256" key="2">
    <source>
        <dbReference type="ARBA" id="ARBA00008048"/>
    </source>
</evidence>
<dbReference type="EnsemblMetazoa" id="tetur07g04670.1">
    <property type="protein sequence ID" value="tetur07g04670.1"/>
    <property type="gene ID" value="tetur07g04670"/>
</dbReference>
<dbReference type="AlphaFoldDB" id="T1K9E8"/>
<keyword evidence="5" id="KW-0539">Nucleus</keyword>
<dbReference type="HOGENOM" id="CLU_056015_0_0_1"/>
<dbReference type="InterPro" id="IPR021627">
    <property type="entry name" value="Mediator_Med27"/>
</dbReference>
<dbReference type="KEGG" id="tut:107361684"/>
<reference evidence="7" key="1">
    <citation type="submission" date="2011-08" db="EMBL/GenBank/DDBJ databases">
        <authorList>
            <person name="Rombauts S."/>
        </authorList>
    </citation>
    <scope>NUCLEOTIDE SEQUENCE</scope>
    <source>
        <strain evidence="7">London</strain>
    </source>
</reference>
<dbReference type="PANTHER" id="PTHR13130">
    <property type="entry name" value="34 KDA TRANSCRIPTIONAL CO-ACTIVATOR-RELATED"/>
    <property type="match status" value="1"/>
</dbReference>
<reference evidence="6" key="2">
    <citation type="submission" date="2015-06" db="UniProtKB">
        <authorList>
            <consortium name="EnsemblMetazoa"/>
        </authorList>
    </citation>
    <scope>IDENTIFICATION</scope>
</reference>
<keyword evidence="7" id="KW-1185">Reference proteome</keyword>
<comment type="subcellular location">
    <subcellularLocation>
        <location evidence="1">Nucleus</location>
    </subcellularLocation>
</comment>
<accession>T1K9E8</accession>
<sequence>MAEMINLDAVTEGLRTIASLRNGVSDLFKCLTEGVGGPVIDPYSGQPKTSDNEPTEEAEKQFLADVQGIVEGITNKILVLEKSCDLLSHPTAQVSVQLSLLAQDPALERNGVYKSVVSCYRWCDRMHDYVTQASHILNQNICRRSTIALDPLQRILIPGGIGRRSSFATINTPSSQIDAFFNNLSRIHPNVTLEISRPFGAPTVVFITLDRILKGCLLLHGLLIEWVIVKGINEEFKTADGTVDIWSDSRYEVFRKISDHCNSATLNFATPVHVDLAVRSWLNWFVNYNTLFTKPCRKCNHRLLDASPPTWRDFRTADCYHEKCRP</sequence>
<dbReference type="GO" id="GO:0003713">
    <property type="term" value="F:transcription coactivator activity"/>
    <property type="evidence" value="ECO:0007669"/>
    <property type="project" value="TreeGrafter"/>
</dbReference>